<evidence type="ECO:0000256" key="2">
    <source>
        <dbReference type="ARBA" id="ARBA00001946"/>
    </source>
</evidence>
<comment type="cofactor">
    <cofactor evidence="1">
        <name>Mn(2+)</name>
        <dbReference type="ChEBI" id="CHEBI:29035"/>
    </cofactor>
</comment>
<evidence type="ECO:0000313" key="8">
    <source>
        <dbReference type="EMBL" id="CUS50577.1"/>
    </source>
</evidence>
<comment type="cofactor">
    <cofactor evidence="2">
        <name>Mg(2+)</name>
        <dbReference type="ChEBI" id="CHEBI:18420"/>
    </cofactor>
</comment>
<dbReference type="CDD" id="cd03426">
    <property type="entry name" value="NUDIX_CoAse_Nudt7"/>
    <property type="match status" value="1"/>
</dbReference>
<sequence>MISTQTITQQLAQHQPVLSNTGDSHAAVALILDRAAPTGDPEIVFIERARVLSDPWSGHIAFPGGRCEPDDQLPQDTAVRETEEEIGIDLSAARLLGRLDDLTGRRSHHLVVSCFVFMMSSVGPFRQNHEVADVFTLPISRLLETKRQTEVQYEAWQGQVFPAIRLSNHEEPIVWGLTYRFLENFFAILGHQLPPS</sequence>
<name>A0A160TTI9_9ZZZZ</name>
<evidence type="ECO:0000256" key="4">
    <source>
        <dbReference type="ARBA" id="ARBA00022801"/>
    </source>
</evidence>
<dbReference type="SUPFAM" id="SSF55811">
    <property type="entry name" value="Nudix"/>
    <property type="match status" value="1"/>
</dbReference>
<accession>A0A160TTI9</accession>
<keyword evidence="5" id="KW-0460">Magnesium</keyword>
<dbReference type="Gene3D" id="3.90.79.10">
    <property type="entry name" value="Nucleoside Triphosphate Pyrophosphohydrolase"/>
    <property type="match status" value="1"/>
</dbReference>
<evidence type="ECO:0000256" key="6">
    <source>
        <dbReference type="ARBA" id="ARBA00023211"/>
    </source>
</evidence>
<dbReference type="EMBL" id="CZRL01000032">
    <property type="protein sequence ID" value="CUS50577.1"/>
    <property type="molecule type" value="Genomic_DNA"/>
</dbReference>
<feature type="domain" description="Nudix hydrolase" evidence="7">
    <location>
        <begin position="23"/>
        <end position="159"/>
    </location>
</feature>
<keyword evidence="4 8" id="KW-0378">Hydrolase</keyword>
<keyword evidence="6" id="KW-0464">Manganese</keyword>
<dbReference type="InterPro" id="IPR045121">
    <property type="entry name" value="CoAse"/>
</dbReference>
<gene>
    <name evidence="8" type="ORF">MGWOODY_XGa137</name>
</gene>
<dbReference type="GO" id="GO:0046872">
    <property type="term" value="F:metal ion binding"/>
    <property type="evidence" value="ECO:0007669"/>
    <property type="project" value="UniProtKB-KW"/>
</dbReference>
<organism evidence="8">
    <name type="scientific">hydrothermal vent metagenome</name>
    <dbReference type="NCBI Taxonomy" id="652676"/>
    <lineage>
        <taxon>unclassified sequences</taxon>
        <taxon>metagenomes</taxon>
        <taxon>ecological metagenomes</taxon>
    </lineage>
</organism>
<keyword evidence="3" id="KW-0479">Metal-binding</keyword>
<dbReference type="PROSITE" id="PS51462">
    <property type="entry name" value="NUDIX"/>
    <property type="match status" value="1"/>
</dbReference>
<reference evidence="8" key="1">
    <citation type="submission" date="2015-10" db="EMBL/GenBank/DDBJ databases">
        <authorList>
            <person name="Gilbert D.G."/>
        </authorList>
    </citation>
    <scope>NUCLEOTIDE SEQUENCE</scope>
</reference>
<evidence type="ECO:0000256" key="5">
    <source>
        <dbReference type="ARBA" id="ARBA00022842"/>
    </source>
</evidence>
<dbReference type="AlphaFoldDB" id="A0A160TTI9"/>
<dbReference type="PANTHER" id="PTHR12992">
    <property type="entry name" value="NUDIX HYDROLASE"/>
    <property type="match status" value="1"/>
</dbReference>
<evidence type="ECO:0000259" key="7">
    <source>
        <dbReference type="PROSITE" id="PS51462"/>
    </source>
</evidence>
<dbReference type="Pfam" id="PF00293">
    <property type="entry name" value="NUDIX"/>
    <property type="match status" value="1"/>
</dbReference>
<protein>
    <submittedName>
        <fullName evidence="8">Hypothetical nudix hydrolase YeaB</fullName>
    </submittedName>
</protein>
<proteinExistence type="predicted"/>
<evidence type="ECO:0000256" key="3">
    <source>
        <dbReference type="ARBA" id="ARBA00022723"/>
    </source>
</evidence>
<dbReference type="InterPro" id="IPR000086">
    <property type="entry name" value="NUDIX_hydrolase_dom"/>
</dbReference>
<evidence type="ECO:0000256" key="1">
    <source>
        <dbReference type="ARBA" id="ARBA00001936"/>
    </source>
</evidence>
<dbReference type="InterPro" id="IPR015797">
    <property type="entry name" value="NUDIX_hydrolase-like_dom_sf"/>
</dbReference>
<dbReference type="GO" id="GO:0010945">
    <property type="term" value="F:coenzyme A diphosphatase activity"/>
    <property type="evidence" value="ECO:0007669"/>
    <property type="project" value="InterPro"/>
</dbReference>
<dbReference type="PANTHER" id="PTHR12992:SF11">
    <property type="entry name" value="MITOCHONDRIAL COENZYME A DIPHOSPHATASE NUDT8"/>
    <property type="match status" value="1"/>
</dbReference>